<protein>
    <submittedName>
        <fullName evidence="1">Uncharacterized protein</fullName>
    </submittedName>
</protein>
<accession>A0AAV9QFF6</accession>
<dbReference type="EMBL" id="JAXLQG010000004">
    <property type="protein sequence ID" value="KAK5540919.1"/>
    <property type="molecule type" value="Genomic_DNA"/>
</dbReference>
<evidence type="ECO:0000313" key="1">
    <source>
        <dbReference type="EMBL" id="KAK5540919.1"/>
    </source>
</evidence>
<keyword evidence="2" id="KW-1185">Reference proteome</keyword>
<dbReference type="AlphaFoldDB" id="A0AAV9QFF6"/>
<organism evidence="1 2">
    <name type="scientific">Vermiconidia calcicola</name>
    <dbReference type="NCBI Taxonomy" id="1690605"/>
    <lineage>
        <taxon>Eukaryota</taxon>
        <taxon>Fungi</taxon>
        <taxon>Dikarya</taxon>
        <taxon>Ascomycota</taxon>
        <taxon>Pezizomycotina</taxon>
        <taxon>Dothideomycetes</taxon>
        <taxon>Dothideomycetidae</taxon>
        <taxon>Mycosphaerellales</taxon>
        <taxon>Extremaceae</taxon>
        <taxon>Vermiconidia</taxon>
    </lineage>
</organism>
<proteinExistence type="predicted"/>
<comment type="caution">
    <text evidence="1">The sequence shown here is derived from an EMBL/GenBank/DDBJ whole genome shotgun (WGS) entry which is preliminary data.</text>
</comment>
<reference evidence="1 2" key="1">
    <citation type="submission" date="2023-06" db="EMBL/GenBank/DDBJ databases">
        <title>Black Yeasts Isolated from many extreme environments.</title>
        <authorList>
            <person name="Coleine C."/>
            <person name="Stajich J.E."/>
            <person name="Selbmann L."/>
        </authorList>
    </citation>
    <scope>NUCLEOTIDE SEQUENCE [LARGE SCALE GENOMIC DNA]</scope>
    <source>
        <strain evidence="1 2">CCFEE 5887</strain>
    </source>
</reference>
<evidence type="ECO:0000313" key="2">
    <source>
        <dbReference type="Proteomes" id="UP001345827"/>
    </source>
</evidence>
<name>A0AAV9QFF6_9PEZI</name>
<sequence>MSTILLNSRHALPSSRSFLCRSNVAVSALNHVSKSASTSSSRSPSSRPAAKCHLESVCPGYFSDKPEHPNINLRPRRLAPAQGPGLSSLRPPHFNYVEKPESYHPLQVLTYWYRLARAYAKFYNVTFHKSMDNFRERREIEKRLGRWARGKISICNLAMIGGIQDRPELTRREFQLCMRLDHSFWRHRTSTQLRRLKSTLKSFEAFNAQYFRNIEAVDRDSGGGGWDDVLDRRGIHWSDVLGSCKPNLGHIWMLDLYKIIAYVFVRAAKWIPDSWVRTIYRYIVLEGGHGMRQLEILADTILILREGGFSKLSAEDIADYCLRSGSIGFLILAKEAVAQKSNPVTEAMRRIMVPRLEQHARRMVKCDWQRLPIPARFKQEEMVRSTDPKAMESWVYRS</sequence>
<gene>
    <name evidence="1" type="ORF">LTR25_002696</name>
</gene>
<dbReference type="Proteomes" id="UP001345827">
    <property type="component" value="Unassembled WGS sequence"/>
</dbReference>